<dbReference type="GO" id="GO:0019305">
    <property type="term" value="P:dTDP-rhamnose biosynthetic process"/>
    <property type="evidence" value="ECO:0007669"/>
    <property type="project" value="UniProtKB-UniRule"/>
</dbReference>
<sequence>MNLIETEFPGLIILEPKVFRDERGFFLESFNRPFFAKNGLPVDFVQDNHAYSSGIGVLRGLHLQLPPHAQAKLVWVTRGAVSDVVVDLRKGSPTYLKSFKIELSAENFRRLFIPKGFAHGYETLTEENEFMYKVDAGYAPESEAGIRWNDSDLAIEWKAENPVLSEKDNKLPSLAQFESPFKF</sequence>
<evidence type="ECO:0000256" key="3">
    <source>
        <dbReference type="ARBA" id="ARBA00012098"/>
    </source>
</evidence>
<dbReference type="InterPro" id="IPR000888">
    <property type="entry name" value="RmlC-like"/>
</dbReference>
<proteinExistence type="inferred from homology"/>
<evidence type="ECO:0000256" key="2">
    <source>
        <dbReference type="ARBA" id="ARBA00001997"/>
    </source>
</evidence>
<comment type="function">
    <text evidence="2 7">Catalyzes the epimerization of the C3' and C5'positions of dTDP-6-deoxy-D-xylo-4-hexulose, forming dTDP-6-deoxy-L-lyxo-4-hexulose.</text>
</comment>
<organism evidence="8 9">
    <name type="scientific">Maridesulfovibrio ferrireducens</name>
    <dbReference type="NCBI Taxonomy" id="246191"/>
    <lineage>
        <taxon>Bacteria</taxon>
        <taxon>Pseudomonadati</taxon>
        <taxon>Thermodesulfobacteriota</taxon>
        <taxon>Desulfovibrionia</taxon>
        <taxon>Desulfovibrionales</taxon>
        <taxon>Desulfovibrionaceae</taxon>
        <taxon>Maridesulfovibrio</taxon>
    </lineage>
</organism>
<feature type="site" description="Participates in a stacking interaction with the thymidine ring of dTDP-4-oxo-6-deoxyglucose" evidence="6">
    <location>
        <position position="138"/>
    </location>
</feature>
<dbReference type="CDD" id="cd00438">
    <property type="entry name" value="cupin_RmlC"/>
    <property type="match status" value="1"/>
</dbReference>
<dbReference type="PANTHER" id="PTHR21047">
    <property type="entry name" value="DTDP-6-DEOXY-D-GLUCOSE-3,5 EPIMERASE"/>
    <property type="match status" value="1"/>
</dbReference>
<dbReference type="STRING" id="246191.SAMN05660337_2859"/>
<gene>
    <name evidence="8" type="ORF">SAMN05660337_2859</name>
</gene>
<dbReference type="UniPathway" id="UPA00124"/>
<protein>
    <recommendedName>
        <fullName evidence="4 7">dTDP-4-dehydrorhamnose 3,5-epimerase</fullName>
        <ecNumber evidence="3 7">5.1.3.13</ecNumber>
    </recommendedName>
    <alternativeName>
        <fullName evidence="7">Thymidine diphospho-4-keto-rhamnose 3,5-epimerase</fullName>
    </alternativeName>
</protein>
<keyword evidence="7" id="KW-0413">Isomerase</keyword>
<evidence type="ECO:0000256" key="7">
    <source>
        <dbReference type="RuleBase" id="RU364069"/>
    </source>
</evidence>
<comment type="pathway">
    <text evidence="7">Carbohydrate biosynthesis; dTDP-L-rhamnose biosynthesis.</text>
</comment>
<dbReference type="Pfam" id="PF00908">
    <property type="entry name" value="dTDP_sugar_isom"/>
    <property type="match status" value="1"/>
</dbReference>
<comment type="subunit">
    <text evidence="7">Homodimer.</text>
</comment>
<dbReference type="EMBL" id="FNGA01000004">
    <property type="protein sequence ID" value="SDL38532.1"/>
    <property type="molecule type" value="Genomic_DNA"/>
</dbReference>
<keyword evidence="9" id="KW-1185">Reference proteome</keyword>
<evidence type="ECO:0000313" key="8">
    <source>
        <dbReference type="EMBL" id="SDL38532.1"/>
    </source>
</evidence>
<name>A0A1G9JMJ4_9BACT</name>
<reference evidence="9" key="1">
    <citation type="submission" date="2016-10" db="EMBL/GenBank/DDBJ databases">
        <authorList>
            <person name="Varghese N."/>
            <person name="Submissions S."/>
        </authorList>
    </citation>
    <scope>NUCLEOTIDE SEQUENCE [LARGE SCALE GENOMIC DNA]</scope>
    <source>
        <strain evidence="9">DSM 16995</strain>
    </source>
</reference>
<dbReference type="GO" id="GO:0005829">
    <property type="term" value="C:cytosol"/>
    <property type="evidence" value="ECO:0007669"/>
    <property type="project" value="TreeGrafter"/>
</dbReference>
<dbReference type="RefSeq" id="WP_092162279.1">
    <property type="nucleotide sequence ID" value="NZ_FNGA01000004.1"/>
</dbReference>
<dbReference type="NCBIfam" id="TIGR01221">
    <property type="entry name" value="rmlC"/>
    <property type="match status" value="1"/>
</dbReference>
<dbReference type="AlphaFoldDB" id="A0A1G9JMJ4"/>
<dbReference type="InterPro" id="IPR014710">
    <property type="entry name" value="RmlC-like_jellyroll"/>
</dbReference>
<evidence type="ECO:0000256" key="1">
    <source>
        <dbReference type="ARBA" id="ARBA00001298"/>
    </source>
</evidence>
<dbReference type="InterPro" id="IPR011051">
    <property type="entry name" value="RmlC_Cupin_sf"/>
</dbReference>
<evidence type="ECO:0000256" key="6">
    <source>
        <dbReference type="PIRSR" id="PIRSR600888-3"/>
    </source>
</evidence>
<evidence type="ECO:0000313" key="9">
    <source>
        <dbReference type="Proteomes" id="UP000199053"/>
    </source>
</evidence>
<comment type="catalytic activity">
    <reaction evidence="1 7">
        <text>dTDP-4-dehydro-6-deoxy-alpha-D-glucose = dTDP-4-dehydro-beta-L-rhamnose</text>
        <dbReference type="Rhea" id="RHEA:16969"/>
        <dbReference type="ChEBI" id="CHEBI:57649"/>
        <dbReference type="ChEBI" id="CHEBI:62830"/>
        <dbReference type="EC" id="5.1.3.13"/>
    </reaction>
</comment>
<dbReference type="EC" id="5.1.3.13" evidence="3 7"/>
<dbReference type="PANTHER" id="PTHR21047:SF2">
    <property type="entry name" value="THYMIDINE DIPHOSPHO-4-KETO-RHAMNOSE 3,5-EPIMERASE"/>
    <property type="match status" value="1"/>
</dbReference>
<feature type="active site" description="Proton donor" evidence="5">
    <location>
        <position position="132"/>
    </location>
</feature>
<dbReference type="Gene3D" id="2.60.120.10">
    <property type="entry name" value="Jelly Rolls"/>
    <property type="match status" value="1"/>
</dbReference>
<dbReference type="OrthoDB" id="9800680at2"/>
<accession>A0A1G9JMJ4</accession>
<dbReference type="Proteomes" id="UP000199053">
    <property type="component" value="Unassembled WGS sequence"/>
</dbReference>
<dbReference type="SUPFAM" id="SSF51182">
    <property type="entry name" value="RmlC-like cupins"/>
    <property type="match status" value="1"/>
</dbReference>
<feature type="active site" description="Proton acceptor" evidence="5">
    <location>
        <position position="62"/>
    </location>
</feature>
<dbReference type="GO" id="GO:0008830">
    <property type="term" value="F:dTDP-4-dehydrorhamnose 3,5-epimerase activity"/>
    <property type="evidence" value="ECO:0007669"/>
    <property type="project" value="UniProtKB-UniRule"/>
</dbReference>
<evidence type="ECO:0000256" key="4">
    <source>
        <dbReference type="ARBA" id="ARBA00019595"/>
    </source>
</evidence>
<dbReference type="GO" id="GO:0000271">
    <property type="term" value="P:polysaccharide biosynthetic process"/>
    <property type="evidence" value="ECO:0007669"/>
    <property type="project" value="TreeGrafter"/>
</dbReference>
<evidence type="ECO:0000256" key="5">
    <source>
        <dbReference type="PIRSR" id="PIRSR600888-1"/>
    </source>
</evidence>
<comment type="similarity">
    <text evidence="7">Belongs to the dTDP-4-dehydrorhamnose 3,5-epimerase family.</text>
</comment>